<keyword evidence="3" id="KW-1185">Reference proteome</keyword>
<dbReference type="Proteomes" id="UP000499080">
    <property type="component" value="Unassembled WGS sequence"/>
</dbReference>
<protein>
    <submittedName>
        <fullName evidence="2">Uncharacterized protein</fullName>
    </submittedName>
</protein>
<proteinExistence type="predicted"/>
<accession>A0A4Y2BFH6</accession>
<evidence type="ECO:0000256" key="1">
    <source>
        <dbReference type="SAM" id="MobiDB-lite"/>
    </source>
</evidence>
<name>A0A4Y2BFH6_ARAVE</name>
<dbReference type="AlphaFoldDB" id="A0A4Y2BFH6"/>
<comment type="caution">
    <text evidence="2">The sequence shown here is derived from an EMBL/GenBank/DDBJ whole genome shotgun (WGS) entry which is preliminary data.</text>
</comment>
<sequence>MICSWQSYNLKDEEDRSSSSVKLTSYFEATLFWDGYHNFELWSDNMDGTSAGNPSPNFRTTPDGGYLAPYDLFAYRNAFRINPYTPEKQKWQYETSWAISHGILFVISFRRSLDDLELIKEQTPGCGGQVESLSFHKRGPRVRAPIPPTNRHVVGSDEH</sequence>
<organism evidence="2 3">
    <name type="scientific">Araneus ventricosus</name>
    <name type="common">Orbweaver spider</name>
    <name type="synonym">Epeira ventricosa</name>
    <dbReference type="NCBI Taxonomy" id="182803"/>
    <lineage>
        <taxon>Eukaryota</taxon>
        <taxon>Metazoa</taxon>
        <taxon>Ecdysozoa</taxon>
        <taxon>Arthropoda</taxon>
        <taxon>Chelicerata</taxon>
        <taxon>Arachnida</taxon>
        <taxon>Araneae</taxon>
        <taxon>Araneomorphae</taxon>
        <taxon>Entelegynae</taxon>
        <taxon>Araneoidea</taxon>
        <taxon>Araneidae</taxon>
        <taxon>Araneus</taxon>
    </lineage>
</organism>
<feature type="region of interest" description="Disordered" evidence="1">
    <location>
        <begin position="138"/>
        <end position="159"/>
    </location>
</feature>
<reference evidence="2 3" key="1">
    <citation type="journal article" date="2019" name="Sci. Rep.">
        <title>Orb-weaving spider Araneus ventricosus genome elucidates the spidroin gene catalogue.</title>
        <authorList>
            <person name="Kono N."/>
            <person name="Nakamura H."/>
            <person name="Ohtoshi R."/>
            <person name="Moran D.A.P."/>
            <person name="Shinohara A."/>
            <person name="Yoshida Y."/>
            <person name="Fujiwara M."/>
            <person name="Mori M."/>
            <person name="Tomita M."/>
            <person name="Arakawa K."/>
        </authorList>
    </citation>
    <scope>NUCLEOTIDE SEQUENCE [LARGE SCALE GENOMIC DNA]</scope>
</reference>
<evidence type="ECO:0000313" key="3">
    <source>
        <dbReference type="Proteomes" id="UP000499080"/>
    </source>
</evidence>
<evidence type="ECO:0000313" key="2">
    <source>
        <dbReference type="EMBL" id="GBL90970.1"/>
    </source>
</evidence>
<gene>
    <name evidence="2" type="ORF">AVEN_184372_1</name>
</gene>
<dbReference type="EMBL" id="BGPR01000076">
    <property type="protein sequence ID" value="GBL90970.1"/>
    <property type="molecule type" value="Genomic_DNA"/>
</dbReference>